<organism evidence="1 2">
    <name type="scientific">Candidozyma auris</name>
    <name type="common">Yeast</name>
    <name type="synonym">Candida auris</name>
    <dbReference type="NCBI Taxonomy" id="498019"/>
    <lineage>
        <taxon>Eukaryota</taxon>
        <taxon>Fungi</taxon>
        <taxon>Dikarya</taxon>
        <taxon>Ascomycota</taxon>
        <taxon>Saccharomycotina</taxon>
        <taxon>Pichiomycetes</taxon>
        <taxon>Metschnikowiaceae</taxon>
        <taxon>Candidozyma</taxon>
    </lineage>
</organism>
<evidence type="ECO:0000313" key="2">
    <source>
        <dbReference type="Proteomes" id="UP000037122"/>
    </source>
</evidence>
<gene>
    <name evidence="1" type="ORF">QG37_02657</name>
</gene>
<accession>A0A0L0P326</accession>
<evidence type="ECO:0000313" key="1">
    <source>
        <dbReference type="EMBL" id="KNE00620.1"/>
    </source>
</evidence>
<dbReference type="AlphaFoldDB" id="A0A0L0P326"/>
<name>A0A0L0P326_CANAR</name>
<dbReference type="VEuPathDB" id="FungiDB:QG37_02657"/>
<dbReference type="Proteomes" id="UP000037122">
    <property type="component" value="Unassembled WGS sequence"/>
</dbReference>
<protein>
    <submittedName>
        <fullName evidence="1">Uncharacterized protein</fullName>
    </submittedName>
</protein>
<sequence>MYQELVVPQRTAMSATSEESVASQKTAMLGLQKTLKGWVRWMSSPGRDYPEKTEKQCP</sequence>
<proteinExistence type="predicted"/>
<reference evidence="2" key="1">
    <citation type="journal article" date="2015" name="BMC Genomics">
        <title>Draft genome of a commonly misdiagnosed multidrug resistant pathogen Candida auris.</title>
        <authorList>
            <person name="Chatterjee S."/>
            <person name="Alampalli S.V."/>
            <person name="Nageshan R.K."/>
            <person name="Chettiar S.T."/>
            <person name="Joshi S."/>
            <person name="Tatu U.S."/>
        </authorList>
    </citation>
    <scope>NUCLEOTIDE SEQUENCE [LARGE SCALE GENOMIC DNA]</scope>
    <source>
        <strain evidence="2">6684</strain>
    </source>
</reference>
<dbReference type="EMBL" id="LGST01000018">
    <property type="protein sequence ID" value="KNE00620.1"/>
    <property type="molecule type" value="Genomic_DNA"/>
</dbReference>
<comment type="caution">
    <text evidence="1">The sequence shown here is derived from an EMBL/GenBank/DDBJ whole genome shotgun (WGS) entry which is preliminary data.</text>
</comment>